<reference evidence="2" key="1">
    <citation type="submission" date="2017-02" db="UniProtKB">
        <authorList>
            <consortium name="WormBaseParasite"/>
        </authorList>
    </citation>
    <scope>IDENTIFICATION</scope>
</reference>
<keyword evidence="1" id="KW-1185">Reference proteome</keyword>
<protein>
    <submittedName>
        <fullName evidence="2">DUF393 domain-containing protein</fullName>
    </submittedName>
</protein>
<dbReference type="WBParaSite" id="ALUE_0002296301-mRNA-1">
    <property type="protein sequence ID" value="ALUE_0002296301-mRNA-1"/>
    <property type="gene ID" value="ALUE_0002296301"/>
</dbReference>
<proteinExistence type="predicted"/>
<dbReference type="AlphaFoldDB" id="A0A0M3IW35"/>
<accession>A0A0M3IW35</accession>
<name>A0A0M3IW35_ASCLU</name>
<organism evidence="1 2">
    <name type="scientific">Ascaris lumbricoides</name>
    <name type="common">Giant roundworm</name>
    <dbReference type="NCBI Taxonomy" id="6252"/>
    <lineage>
        <taxon>Eukaryota</taxon>
        <taxon>Metazoa</taxon>
        <taxon>Ecdysozoa</taxon>
        <taxon>Nematoda</taxon>
        <taxon>Chromadorea</taxon>
        <taxon>Rhabditida</taxon>
        <taxon>Spirurina</taxon>
        <taxon>Ascaridomorpha</taxon>
        <taxon>Ascaridoidea</taxon>
        <taxon>Ascarididae</taxon>
        <taxon>Ascaris</taxon>
    </lineage>
</organism>
<evidence type="ECO:0000313" key="1">
    <source>
        <dbReference type="Proteomes" id="UP000036681"/>
    </source>
</evidence>
<evidence type="ECO:0000313" key="2">
    <source>
        <dbReference type="WBParaSite" id="ALUE_0002296301-mRNA-1"/>
    </source>
</evidence>
<sequence>MQFLGCVLLGCRYDEKSDQIAELTSDDVHQRLQRVWVRAERRTKVADERITITLHDRGTLEAILPVYVNSIIPATHWLLRGVRILAFMPTLTRKFRSFSNPVYFV</sequence>
<dbReference type="Proteomes" id="UP000036681">
    <property type="component" value="Unplaced"/>
</dbReference>